<dbReference type="PROSITE" id="PS50109">
    <property type="entry name" value="HIS_KIN"/>
    <property type="match status" value="1"/>
</dbReference>
<gene>
    <name evidence="16" type="ORF">AWB68_08099</name>
</gene>
<evidence type="ECO:0000256" key="11">
    <source>
        <dbReference type="ARBA" id="ARBA00023012"/>
    </source>
</evidence>
<keyword evidence="4" id="KW-0597">Phosphoprotein</keyword>
<evidence type="ECO:0000313" key="17">
    <source>
        <dbReference type="Proteomes" id="UP000054770"/>
    </source>
</evidence>
<sequence>MSVKAMSLRHRLMLLIILSVGLSWTVMFVWSFHSALREVTQWDEARLIQLGPLLVELNPAELAKLAEHGIDTRNEVPRHPQRPKLDSDYDDRFVHFQVTDRQGQIIARSSDLPIVRFERQPVGSVEKVAAGSAVWLMYTMRDTHTGRTISLMEPANEHSDLASGVAARIARPAIVLLPVLMLLAWFSIGIGLRPLTVLSHAMQARNDRNLQPIEIASTPGEIEPVITATNALLERLRTSLARERTSTADAAHELKTPLTAIKVQAQVAMSSRDSAQQILALERVALGVDRGAHLVEQLLLLARLDDDEKIAKSRLRLHDVITEAMVFRKHLADEKKMTLRLTGDGNAELQADCILVRALLDNLLDNAVKYGEVGGTVETNVKTDDRYVYLMVRDDGPGVSREEMTRLADRFFRSSSARATGSGLGLSIVNRIAAHFGADLKFSCGIEGRGLAVCVVFPSRPVGLTLAHPSSKFKDTDHRSIEA</sequence>
<dbReference type="Pfam" id="PF02518">
    <property type="entry name" value="HATPase_c"/>
    <property type="match status" value="1"/>
</dbReference>
<proteinExistence type="predicted"/>
<evidence type="ECO:0000256" key="4">
    <source>
        <dbReference type="ARBA" id="ARBA00022553"/>
    </source>
</evidence>
<dbReference type="Proteomes" id="UP000054770">
    <property type="component" value="Unassembled WGS sequence"/>
</dbReference>
<comment type="subcellular location">
    <subcellularLocation>
        <location evidence="2">Membrane</location>
        <topology evidence="2">Multi-pass membrane protein</topology>
    </subcellularLocation>
</comment>
<dbReference type="PROSITE" id="PS50885">
    <property type="entry name" value="HAMP"/>
    <property type="match status" value="1"/>
</dbReference>
<keyword evidence="7" id="KW-0547">Nucleotide-binding</keyword>
<dbReference type="PANTHER" id="PTHR45436:SF14">
    <property type="entry name" value="SENSOR PROTEIN QSEC"/>
    <property type="match status" value="1"/>
</dbReference>
<evidence type="ECO:0000256" key="6">
    <source>
        <dbReference type="ARBA" id="ARBA00022692"/>
    </source>
</evidence>
<protein>
    <recommendedName>
        <fullName evidence="3">histidine kinase</fullName>
        <ecNumber evidence="3">2.7.13.3</ecNumber>
    </recommendedName>
</protein>
<dbReference type="SMART" id="SM00388">
    <property type="entry name" value="HisKA"/>
    <property type="match status" value="1"/>
</dbReference>
<dbReference type="SMART" id="SM00387">
    <property type="entry name" value="HATPase_c"/>
    <property type="match status" value="1"/>
</dbReference>
<feature type="transmembrane region" description="Helical" evidence="13">
    <location>
        <begin position="169"/>
        <end position="192"/>
    </location>
</feature>
<keyword evidence="11" id="KW-0902">Two-component regulatory system</keyword>
<dbReference type="GO" id="GO:0000155">
    <property type="term" value="F:phosphorelay sensor kinase activity"/>
    <property type="evidence" value="ECO:0007669"/>
    <property type="project" value="InterPro"/>
</dbReference>
<dbReference type="InterPro" id="IPR005467">
    <property type="entry name" value="His_kinase_dom"/>
</dbReference>
<dbReference type="CDD" id="cd00082">
    <property type="entry name" value="HisKA"/>
    <property type="match status" value="1"/>
</dbReference>
<dbReference type="CDD" id="cd00075">
    <property type="entry name" value="HATPase"/>
    <property type="match status" value="1"/>
</dbReference>
<evidence type="ECO:0000256" key="1">
    <source>
        <dbReference type="ARBA" id="ARBA00000085"/>
    </source>
</evidence>
<accession>A0A158KZU7</accession>
<evidence type="ECO:0000256" key="7">
    <source>
        <dbReference type="ARBA" id="ARBA00022741"/>
    </source>
</evidence>
<dbReference type="Gene3D" id="1.10.287.130">
    <property type="match status" value="1"/>
</dbReference>
<feature type="domain" description="HAMP" evidence="15">
    <location>
        <begin position="189"/>
        <end position="241"/>
    </location>
</feature>
<keyword evidence="9" id="KW-0067">ATP-binding</keyword>
<dbReference type="InterPro" id="IPR003661">
    <property type="entry name" value="HisK_dim/P_dom"/>
</dbReference>
<keyword evidence="17" id="KW-1185">Reference proteome</keyword>
<dbReference type="EMBL" id="FCON02000237">
    <property type="protein sequence ID" value="SAL86644.1"/>
    <property type="molecule type" value="Genomic_DNA"/>
</dbReference>
<keyword evidence="10 13" id="KW-1133">Transmembrane helix</keyword>
<evidence type="ECO:0000256" key="12">
    <source>
        <dbReference type="ARBA" id="ARBA00023136"/>
    </source>
</evidence>
<dbReference type="InterPro" id="IPR003660">
    <property type="entry name" value="HAMP_dom"/>
</dbReference>
<reference evidence="16" key="1">
    <citation type="submission" date="2016-01" db="EMBL/GenBank/DDBJ databases">
        <authorList>
            <person name="Peeters C."/>
        </authorList>
    </citation>
    <scope>NUCLEOTIDE SEQUENCE [LARGE SCALE GENOMIC DNA]</scope>
    <source>
        <strain evidence="16">LMG 22940</strain>
    </source>
</reference>
<evidence type="ECO:0000256" key="13">
    <source>
        <dbReference type="SAM" id="Phobius"/>
    </source>
</evidence>
<organism evidence="16 17">
    <name type="scientific">Caballeronia choica</name>
    <dbReference type="NCBI Taxonomy" id="326476"/>
    <lineage>
        <taxon>Bacteria</taxon>
        <taxon>Pseudomonadati</taxon>
        <taxon>Pseudomonadota</taxon>
        <taxon>Betaproteobacteria</taxon>
        <taxon>Burkholderiales</taxon>
        <taxon>Burkholderiaceae</taxon>
        <taxon>Caballeronia</taxon>
    </lineage>
</organism>
<evidence type="ECO:0000256" key="10">
    <source>
        <dbReference type="ARBA" id="ARBA00022989"/>
    </source>
</evidence>
<dbReference type="GO" id="GO:0005524">
    <property type="term" value="F:ATP binding"/>
    <property type="evidence" value="ECO:0007669"/>
    <property type="project" value="UniProtKB-KW"/>
</dbReference>
<evidence type="ECO:0000256" key="8">
    <source>
        <dbReference type="ARBA" id="ARBA00022777"/>
    </source>
</evidence>
<dbReference type="RefSeq" id="WP_087649854.1">
    <property type="nucleotide sequence ID" value="NZ_FCON02000237.1"/>
</dbReference>
<dbReference type="GO" id="GO:0005886">
    <property type="term" value="C:plasma membrane"/>
    <property type="evidence" value="ECO:0007669"/>
    <property type="project" value="TreeGrafter"/>
</dbReference>
<comment type="caution">
    <text evidence="16">The sequence shown here is derived from an EMBL/GenBank/DDBJ whole genome shotgun (WGS) entry which is preliminary data.</text>
</comment>
<name>A0A158KZU7_9BURK</name>
<dbReference type="Gene3D" id="3.30.565.10">
    <property type="entry name" value="Histidine kinase-like ATPase, C-terminal domain"/>
    <property type="match status" value="1"/>
</dbReference>
<dbReference type="InterPro" id="IPR004358">
    <property type="entry name" value="Sig_transdc_His_kin-like_C"/>
</dbReference>
<comment type="catalytic activity">
    <reaction evidence="1">
        <text>ATP + protein L-histidine = ADP + protein N-phospho-L-histidine.</text>
        <dbReference type="EC" id="2.7.13.3"/>
    </reaction>
</comment>
<dbReference type="PANTHER" id="PTHR45436">
    <property type="entry name" value="SENSOR HISTIDINE KINASE YKOH"/>
    <property type="match status" value="1"/>
</dbReference>
<dbReference type="InterPro" id="IPR036097">
    <property type="entry name" value="HisK_dim/P_sf"/>
</dbReference>
<dbReference type="OrthoDB" id="8554694at2"/>
<keyword evidence="5" id="KW-0808">Transferase</keyword>
<evidence type="ECO:0000256" key="3">
    <source>
        <dbReference type="ARBA" id="ARBA00012438"/>
    </source>
</evidence>
<dbReference type="SUPFAM" id="SSF55874">
    <property type="entry name" value="ATPase domain of HSP90 chaperone/DNA topoisomerase II/histidine kinase"/>
    <property type="match status" value="1"/>
</dbReference>
<evidence type="ECO:0000256" key="2">
    <source>
        <dbReference type="ARBA" id="ARBA00004141"/>
    </source>
</evidence>
<dbReference type="InterPro" id="IPR050428">
    <property type="entry name" value="TCS_sensor_his_kinase"/>
</dbReference>
<dbReference type="PRINTS" id="PR00344">
    <property type="entry name" value="BCTRLSENSOR"/>
</dbReference>
<dbReference type="SUPFAM" id="SSF47384">
    <property type="entry name" value="Homodimeric domain of signal transducing histidine kinase"/>
    <property type="match status" value="1"/>
</dbReference>
<keyword evidence="8 16" id="KW-0418">Kinase</keyword>
<feature type="transmembrane region" description="Helical" evidence="13">
    <location>
        <begin position="12"/>
        <end position="32"/>
    </location>
</feature>
<dbReference type="AlphaFoldDB" id="A0A158KZU7"/>
<evidence type="ECO:0000256" key="5">
    <source>
        <dbReference type="ARBA" id="ARBA00022679"/>
    </source>
</evidence>
<feature type="domain" description="Histidine kinase" evidence="14">
    <location>
        <begin position="249"/>
        <end position="461"/>
    </location>
</feature>
<keyword evidence="12 13" id="KW-0472">Membrane</keyword>
<dbReference type="InterPro" id="IPR003594">
    <property type="entry name" value="HATPase_dom"/>
</dbReference>
<evidence type="ECO:0000256" key="9">
    <source>
        <dbReference type="ARBA" id="ARBA00022840"/>
    </source>
</evidence>
<evidence type="ECO:0000313" key="16">
    <source>
        <dbReference type="EMBL" id="SAL86644.1"/>
    </source>
</evidence>
<dbReference type="Pfam" id="PF00512">
    <property type="entry name" value="HisKA"/>
    <property type="match status" value="1"/>
</dbReference>
<evidence type="ECO:0000259" key="15">
    <source>
        <dbReference type="PROSITE" id="PS50885"/>
    </source>
</evidence>
<keyword evidence="6 13" id="KW-0812">Transmembrane</keyword>
<dbReference type="EC" id="2.7.13.3" evidence="3"/>
<dbReference type="InterPro" id="IPR036890">
    <property type="entry name" value="HATPase_C_sf"/>
</dbReference>
<evidence type="ECO:0000259" key="14">
    <source>
        <dbReference type="PROSITE" id="PS50109"/>
    </source>
</evidence>